<evidence type="ECO:0000256" key="4">
    <source>
        <dbReference type="PIRSR" id="PIRSR000097-3"/>
    </source>
</evidence>
<dbReference type="GO" id="GO:0016616">
    <property type="term" value="F:oxidoreductase activity, acting on the CH-OH group of donors, NAD or NADP as acceptor"/>
    <property type="evidence" value="ECO:0007669"/>
    <property type="project" value="UniProtKB-ARBA"/>
</dbReference>
<feature type="binding site" evidence="3">
    <location>
        <position position="107"/>
    </location>
    <ligand>
        <name>substrate</name>
    </ligand>
</feature>
<dbReference type="InterPro" id="IPR036812">
    <property type="entry name" value="NAD(P)_OxRdtase_dom_sf"/>
</dbReference>
<evidence type="ECO:0000256" key="3">
    <source>
        <dbReference type="PIRSR" id="PIRSR000097-2"/>
    </source>
</evidence>
<dbReference type="EMBL" id="JAKWFO010000006">
    <property type="protein sequence ID" value="KAI9634953.1"/>
    <property type="molecule type" value="Genomic_DNA"/>
</dbReference>
<organism evidence="6 7">
    <name type="scientific">Dioszegia hungarica</name>
    <dbReference type="NCBI Taxonomy" id="4972"/>
    <lineage>
        <taxon>Eukaryota</taxon>
        <taxon>Fungi</taxon>
        <taxon>Dikarya</taxon>
        <taxon>Basidiomycota</taxon>
        <taxon>Agaricomycotina</taxon>
        <taxon>Tremellomycetes</taxon>
        <taxon>Tremellales</taxon>
        <taxon>Bulleribasidiaceae</taxon>
        <taxon>Dioszegia</taxon>
    </lineage>
</organism>
<evidence type="ECO:0000259" key="5">
    <source>
        <dbReference type="Pfam" id="PF00248"/>
    </source>
</evidence>
<dbReference type="GeneID" id="77724836"/>
<dbReference type="InterPro" id="IPR020471">
    <property type="entry name" value="AKR"/>
</dbReference>
<feature type="domain" description="NADP-dependent oxidoreductase" evidence="5">
    <location>
        <begin position="18"/>
        <end position="279"/>
    </location>
</feature>
<evidence type="ECO:0000313" key="6">
    <source>
        <dbReference type="EMBL" id="KAI9634953.1"/>
    </source>
</evidence>
<evidence type="ECO:0000256" key="1">
    <source>
        <dbReference type="ARBA" id="ARBA00023002"/>
    </source>
</evidence>
<dbReference type="PROSITE" id="PS00063">
    <property type="entry name" value="ALDOKETO_REDUCTASE_3"/>
    <property type="match status" value="1"/>
</dbReference>
<dbReference type="Proteomes" id="UP001164286">
    <property type="component" value="Unassembled WGS sequence"/>
</dbReference>
<dbReference type="PIRSF" id="PIRSF000097">
    <property type="entry name" value="AKR"/>
    <property type="match status" value="1"/>
</dbReference>
<dbReference type="PANTHER" id="PTHR11732">
    <property type="entry name" value="ALDO/KETO REDUCTASE"/>
    <property type="match status" value="1"/>
</dbReference>
<name>A0AA38H6Q3_9TREE</name>
<dbReference type="AlphaFoldDB" id="A0AA38H6Q3"/>
<dbReference type="SUPFAM" id="SSF51430">
    <property type="entry name" value="NAD(P)-linked oxidoreductase"/>
    <property type="match status" value="1"/>
</dbReference>
<dbReference type="PROSITE" id="PS00062">
    <property type="entry name" value="ALDOKETO_REDUCTASE_2"/>
    <property type="match status" value="1"/>
</dbReference>
<dbReference type="InterPro" id="IPR018170">
    <property type="entry name" value="Aldo/ket_reductase_CS"/>
</dbReference>
<dbReference type="Gene3D" id="3.20.20.100">
    <property type="entry name" value="NADP-dependent oxidoreductase domain"/>
    <property type="match status" value="1"/>
</dbReference>
<feature type="site" description="Lowers pKa of active site Tyr" evidence="4">
    <location>
        <position position="76"/>
    </location>
</feature>
<dbReference type="Pfam" id="PF00248">
    <property type="entry name" value="Aldo_ket_red"/>
    <property type="match status" value="1"/>
</dbReference>
<gene>
    <name evidence="6" type="ORF">MKK02DRAFT_16456</name>
</gene>
<keyword evidence="7" id="KW-1185">Reference proteome</keyword>
<dbReference type="InterPro" id="IPR023210">
    <property type="entry name" value="NADP_OxRdtase_dom"/>
</dbReference>
<sequence>MSAPTEFKLNTGATIPAIGLGTWQAKPGEVRGAVSHALKSGYKHIDGALVYGNEDEVGQGIKDSGVDRKDIFLTSKVWCTFHDRVEECLDKTLASLQTDHLDLYLIHWGARMIPNETSGMFPLKPDGSRNMDFEWSQSQTWEQMEAVLAKGKVKAIGVSNFSVLMLEDLKKKWKVVPAVNQVELHPYCPQHELKKYCEDNGILMQAYSPLGSTSSPLHADADLKAIAEKHGVSTSTILISWSVCRGVVVLPKSVTPSRIESNLQVVTLSKEEMAKLDGLAAAGKQQRVNTPNWGTDFGFSDWYGVGNKNAPEGAKLLAGKA</sequence>
<evidence type="ECO:0000256" key="2">
    <source>
        <dbReference type="PIRSR" id="PIRSR000097-1"/>
    </source>
</evidence>
<proteinExistence type="predicted"/>
<accession>A0AA38H6Q3</accession>
<evidence type="ECO:0000313" key="7">
    <source>
        <dbReference type="Proteomes" id="UP001164286"/>
    </source>
</evidence>
<protein>
    <submittedName>
        <fullName evidence="6">NADP(+) coupled glycerol dehydrogenase</fullName>
    </submittedName>
</protein>
<dbReference type="RefSeq" id="XP_052944730.1">
    <property type="nucleotide sequence ID" value="XM_053085635.1"/>
</dbReference>
<dbReference type="PRINTS" id="PR00069">
    <property type="entry name" value="ALDKETRDTASE"/>
</dbReference>
<reference evidence="6" key="1">
    <citation type="journal article" date="2022" name="G3 (Bethesda)">
        <title>High quality genome of the basidiomycete yeast Dioszegia hungarica PDD-24b-2 isolated from cloud water.</title>
        <authorList>
            <person name="Jarrige D."/>
            <person name="Haridas S."/>
            <person name="Bleykasten-Grosshans C."/>
            <person name="Joly M."/>
            <person name="Nadalig T."/>
            <person name="Sancelme M."/>
            <person name="Vuilleumier S."/>
            <person name="Grigoriev I.V."/>
            <person name="Amato P."/>
            <person name="Bringel F."/>
        </authorList>
    </citation>
    <scope>NUCLEOTIDE SEQUENCE</scope>
    <source>
        <strain evidence="6">PDD-24b-2</strain>
    </source>
</reference>
<dbReference type="FunFam" id="3.20.20.100:FF:000002">
    <property type="entry name" value="2,5-diketo-D-gluconic acid reductase A"/>
    <property type="match status" value="1"/>
</dbReference>
<feature type="active site" description="Proton donor" evidence="2">
    <location>
        <position position="51"/>
    </location>
</feature>
<comment type="caution">
    <text evidence="6">The sequence shown here is derived from an EMBL/GenBank/DDBJ whole genome shotgun (WGS) entry which is preliminary data.</text>
</comment>
<keyword evidence="1" id="KW-0560">Oxidoreductase</keyword>